<dbReference type="InterPro" id="IPR008964">
    <property type="entry name" value="Invasin/intimin_cell_adhesion"/>
</dbReference>
<dbReference type="Pfam" id="PF00395">
    <property type="entry name" value="SLH"/>
    <property type="match status" value="3"/>
</dbReference>
<feature type="domain" description="SLH" evidence="3">
    <location>
        <begin position="1036"/>
        <end position="1096"/>
    </location>
</feature>
<evidence type="ECO:0000259" key="3">
    <source>
        <dbReference type="PROSITE" id="PS51272"/>
    </source>
</evidence>
<dbReference type="RefSeq" id="WP_185143357.1">
    <property type="nucleotide sequence ID" value="NZ_JACJVP010000024.1"/>
</dbReference>
<feature type="compositionally biased region" description="Pro residues" evidence="2">
    <location>
        <begin position="900"/>
        <end position="926"/>
    </location>
</feature>
<comment type="caution">
    <text evidence="4">The sequence shown here is derived from an EMBL/GenBank/DDBJ whole genome shotgun (WGS) entry which is preliminary data.</text>
</comment>
<dbReference type="SUPFAM" id="SSF49373">
    <property type="entry name" value="Invasin/intimin cell-adhesion fragments"/>
    <property type="match status" value="5"/>
</dbReference>
<dbReference type="InterPro" id="IPR011493">
    <property type="entry name" value="GLUG"/>
</dbReference>
<gene>
    <name evidence="4" type="ORF">H7C19_14400</name>
</gene>
<feature type="domain" description="SLH" evidence="3">
    <location>
        <begin position="971"/>
        <end position="1034"/>
    </location>
</feature>
<evidence type="ECO:0000313" key="4">
    <source>
        <dbReference type="EMBL" id="MBB6671878.1"/>
    </source>
</evidence>
<comment type="similarity">
    <text evidence="1">Belongs to the intimin/invasin family.</text>
</comment>
<dbReference type="PANTHER" id="PTHR43308:SF5">
    <property type="entry name" value="S-LAYER PROTEIN _ PEPTIDOGLYCAN ENDO-BETA-N-ACETYLGLUCOSAMINIDASE"/>
    <property type="match status" value="1"/>
</dbReference>
<feature type="region of interest" description="Disordered" evidence="2">
    <location>
        <begin position="890"/>
        <end position="974"/>
    </location>
</feature>
<proteinExistence type="inferred from homology"/>
<organism evidence="4 5">
    <name type="scientific">Cohnella nanjingensis</name>
    <dbReference type="NCBI Taxonomy" id="1387779"/>
    <lineage>
        <taxon>Bacteria</taxon>
        <taxon>Bacillati</taxon>
        <taxon>Bacillota</taxon>
        <taxon>Bacilli</taxon>
        <taxon>Bacillales</taxon>
        <taxon>Paenibacillaceae</taxon>
        <taxon>Cohnella</taxon>
    </lineage>
</organism>
<dbReference type="InterPro" id="IPR003344">
    <property type="entry name" value="Big_1_dom"/>
</dbReference>
<dbReference type="InterPro" id="IPR001119">
    <property type="entry name" value="SLH_dom"/>
</dbReference>
<dbReference type="PANTHER" id="PTHR43308">
    <property type="entry name" value="OUTER MEMBRANE PROTEIN ALPHA-RELATED"/>
    <property type="match status" value="1"/>
</dbReference>
<dbReference type="InterPro" id="IPR013783">
    <property type="entry name" value="Ig-like_fold"/>
</dbReference>
<dbReference type="InterPro" id="IPR051465">
    <property type="entry name" value="Cell_Envelope_Struct_Comp"/>
</dbReference>
<keyword evidence="5" id="KW-1185">Reference proteome</keyword>
<reference evidence="4 5" key="1">
    <citation type="submission" date="2020-08" db="EMBL/GenBank/DDBJ databases">
        <title>Cohnella phylogeny.</title>
        <authorList>
            <person name="Dunlap C."/>
        </authorList>
    </citation>
    <scope>NUCLEOTIDE SEQUENCE [LARGE SCALE GENOMIC DNA]</scope>
    <source>
        <strain evidence="4 5">DSM 28246</strain>
    </source>
</reference>
<dbReference type="Gene3D" id="2.60.40.1080">
    <property type="match status" value="1"/>
</dbReference>
<dbReference type="SUPFAM" id="SSF51126">
    <property type="entry name" value="Pectin lyase-like"/>
    <property type="match status" value="1"/>
</dbReference>
<name>A0A7X0RR02_9BACL</name>
<evidence type="ECO:0000313" key="5">
    <source>
        <dbReference type="Proteomes" id="UP000547209"/>
    </source>
</evidence>
<dbReference type="Pfam" id="PF02369">
    <property type="entry name" value="Big_1"/>
    <property type="match status" value="1"/>
</dbReference>
<dbReference type="Pfam" id="PF07581">
    <property type="entry name" value="Glug"/>
    <property type="match status" value="1"/>
</dbReference>
<dbReference type="Proteomes" id="UP000547209">
    <property type="component" value="Unassembled WGS sequence"/>
</dbReference>
<accession>A0A7X0RR02</accession>
<feature type="domain" description="SLH" evidence="3">
    <location>
        <begin position="1098"/>
        <end position="1158"/>
    </location>
</feature>
<dbReference type="AlphaFoldDB" id="A0A7X0RR02"/>
<protein>
    <submittedName>
        <fullName evidence="4">Ig-like domain-containing protein</fullName>
    </submittedName>
</protein>
<sequence length="1159" mass="121735">MKGTGTANNPYVIESADHMYSIMLVQSAYMLKSYYVLGANIDISSLNWKPFGKRGAEFTGSFDGNGYTITGLKVNKPSDQYVGFFGRIKDATLKNIVLTNVSVNGSGYTGGLAGATENSTIENCSVSGNVSSTDKVVGGLVGYNGGKIVGSFSTGTVTGNHHVGGLVGELHTDPDIGPASIESSYSLSDVSSSLNTDGNYIGGLVGSSLQGTVKTSYAAGRVTGNLDTSGGLFGTGGSKLGYRDTFVNNVWNKESTGQAKGIGSPYEGGPDPAGNKGLTSAEMRQTAGYPGWDFKNEWILSEDADHPILRKQLATMKVQSIHAIPQHLNLLANRTVSLSVYASFDDSHTYNITGLADDQGQPQGLFQQEKQAEQYLVTAGSQPGSGSILISYRGETTSVPVIVSGVPLLANVRSSPSQVSEDARYESEIQLRIQDGKGQPYPFLEVSLDQGNGDTDIDPPNRMTDENGEASFTVKSPKVGRIAYKVMATAYHLEMGEIAVDFLPGKVSSARTSIEPKSQIVVLDGEAQGVITVALRDSLNTPLAGHRLELVRADGAPIDPNVVSVTDEEGQAEFTVTNSTAETVSYQVLDLDDQVEAGEAEITFVANTVDRSKSTFQALPSMVVADDATEAVLTLVLKNAADLPIAGRQVDLYLGGTDGPVIGSGTTDAAGKAAFKAKSATIGTNLYTAVAKVGDEAELFTVTVDFVADEIDLGASRYAVSADEARADGSESVNVLVVLKDKLGNPVKGGRVELGQTGESLISPQSVLTDESGEARFSIASHAVETVSYTVITPKGALGNAFQIRFADFFRDAIRVESESYRLKVGDASDVMVYADYKSREKEVSKLVDWRSSDSSVAGLQDGKIVAVGVGSARITISYLGIEKEISVTVTPKEDGGNPDPGPGPDPTPSPTPGPTPNPTPSPTPNPGTGSGPGPGSGPVPNPSPSPGQNPDNGEKDGDNGGNRPGTQPERPPIAFTDIGQHWAKEPIEKATKNGIAFGYPDRTFKPDRSITRAEFTAMLVRALGLKGVGGTVPALSDWGELKDWSREGISAAWQAGIVSGYGDGGFHPDADITRVEMAVMIVRALGSGSRSSEKASFADEAAIPAWARDDVAIARELGIVQGRGNDRFDPLAKATRAESVAILMKLLDYLTSSQFAVP</sequence>
<evidence type="ECO:0000256" key="2">
    <source>
        <dbReference type="SAM" id="MobiDB-lite"/>
    </source>
</evidence>
<dbReference type="PROSITE" id="PS51272">
    <property type="entry name" value="SLH"/>
    <property type="match status" value="3"/>
</dbReference>
<dbReference type="EMBL" id="JACJVP010000024">
    <property type="protein sequence ID" value="MBB6671878.1"/>
    <property type="molecule type" value="Genomic_DNA"/>
</dbReference>
<dbReference type="InterPro" id="IPR011050">
    <property type="entry name" value="Pectin_lyase_fold/virulence"/>
</dbReference>
<feature type="compositionally biased region" description="Pro residues" evidence="2">
    <location>
        <begin position="936"/>
        <end position="948"/>
    </location>
</feature>
<feature type="region of interest" description="Disordered" evidence="2">
    <location>
        <begin position="258"/>
        <end position="277"/>
    </location>
</feature>
<dbReference type="SMART" id="SM00634">
    <property type="entry name" value="BID_1"/>
    <property type="match status" value="3"/>
</dbReference>
<evidence type="ECO:0000256" key="1">
    <source>
        <dbReference type="ARBA" id="ARBA00010116"/>
    </source>
</evidence>
<dbReference type="Gene3D" id="2.160.20.110">
    <property type="match status" value="1"/>
</dbReference>
<dbReference type="Gene3D" id="2.60.40.10">
    <property type="entry name" value="Immunoglobulins"/>
    <property type="match status" value="4"/>
</dbReference>